<proteinExistence type="inferred from homology"/>
<evidence type="ECO:0000256" key="1">
    <source>
        <dbReference type="ARBA" id="ARBA00001968"/>
    </source>
</evidence>
<dbReference type="SUPFAM" id="SSF56300">
    <property type="entry name" value="Metallo-dependent phosphatases"/>
    <property type="match status" value="1"/>
</dbReference>
<dbReference type="EMBL" id="CALNXI010000190">
    <property type="protein sequence ID" value="CAH3021646.1"/>
    <property type="molecule type" value="Genomic_DNA"/>
</dbReference>
<dbReference type="CDD" id="cd07395">
    <property type="entry name" value="MPP_CSTP1"/>
    <property type="match status" value="1"/>
</dbReference>
<evidence type="ECO:0000256" key="5">
    <source>
        <dbReference type="ARBA" id="ARBA00013356"/>
    </source>
</evidence>
<organism evidence="13 14">
    <name type="scientific">Porites evermanni</name>
    <dbReference type="NCBI Taxonomy" id="104178"/>
    <lineage>
        <taxon>Eukaryota</taxon>
        <taxon>Metazoa</taxon>
        <taxon>Cnidaria</taxon>
        <taxon>Anthozoa</taxon>
        <taxon>Hexacorallia</taxon>
        <taxon>Scleractinia</taxon>
        <taxon>Fungiina</taxon>
        <taxon>Poritidae</taxon>
        <taxon>Porites</taxon>
    </lineage>
</organism>
<evidence type="ECO:0000256" key="9">
    <source>
        <dbReference type="ARBA" id="ARBA00032900"/>
    </source>
</evidence>
<dbReference type="InterPro" id="IPR004843">
    <property type="entry name" value="Calcineurin-like_PHP"/>
</dbReference>
<evidence type="ECO:0000256" key="2">
    <source>
        <dbReference type="ARBA" id="ARBA00004496"/>
    </source>
</evidence>
<comment type="catalytic activity">
    <reaction evidence="11">
        <text>O-phospho-L-threonyl-[protein] + H2O = L-threonyl-[protein] + phosphate</text>
        <dbReference type="Rhea" id="RHEA:47004"/>
        <dbReference type="Rhea" id="RHEA-COMP:11060"/>
        <dbReference type="Rhea" id="RHEA-COMP:11605"/>
        <dbReference type="ChEBI" id="CHEBI:15377"/>
        <dbReference type="ChEBI" id="CHEBI:30013"/>
        <dbReference type="ChEBI" id="CHEBI:43474"/>
        <dbReference type="ChEBI" id="CHEBI:61977"/>
        <dbReference type="EC" id="3.1.3.16"/>
    </reaction>
</comment>
<gene>
    <name evidence="13" type="ORF">PEVE_00012293</name>
</gene>
<evidence type="ECO:0000313" key="14">
    <source>
        <dbReference type="Proteomes" id="UP001159427"/>
    </source>
</evidence>
<dbReference type="PANTHER" id="PTHR43143">
    <property type="entry name" value="METALLOPHOSPHOESTERASE, CALCINEURIN SUPERFAMILY"/>
    <property type="match status" value="1"/>
</dbReference>
<evidence type="ECO:0000256" key="11">
    <source>
        <dbReference type="ARBA" id="ARBA00048336"/>
    </source>
</evidence>
<keyword evidence="8" id="KW-0378">Hydrolase</keyword>
<dbReference type="Gene3D" id="3.60.21.10">
    <property type="match status" value="1"/>
</dbReference>
<dbReference type="PANTHER" id="PTHR43143:SF1">
    <property type="entry name" value="SERINE_THREONINE-PROTEIN PHOSPHATASE CPPED1"/>
    <property type="match status" value="1"/>
</dbReference>
<dbReference type="EC" id="3.1.3.16" evidence="4"/>
<keyword evidence="7" id="KW-0479">Metal-binding</keyword>
<protein>
    <recommendedName>
        <fullName evidence="5">Serine/threonine-protein phosphatase CPPED1</fullName>
        <ecNumber evidence="4">3.1.3.16</ecNumber>
    </recommendedName>
    <alternativeName>
        <fullName evidence="9">Calcineurin-like phosphoesterase domain-containing protein 1</fullName>
    </alternativeName>
</protein>
<keyword evidence="6" id="KW-0963">Cytoplasm</keyword>
<dbReference type="InterPro" id="IPR029052">
    <property type="entry name" value="Metallo-depent_PP-like"/>
</dbReference>
<comment type="subcellular location">
    <subcellularLocation>
        <location evidence="2">Cytoplasm</location>
    </subcellularLocation>
</comment>
<comment type="cofactor">
    <cofactor evidence="1">
        <name>a divalent metal cation</name>
        <dbReference type="ChEBI" id="CHEBI:60240"/>
    </cofactor>
</comment>
<dbReference type="Proteomes" id="UP001159427">
    <property type="component" value="Unassembled WGS sequence"/>
</dbReference>
<comment type="similarity">
    <text evidence="3">Belongs to the metallophosphoesterase superfamily. CPPED1 family.</text>
</comment>
<feature type="domain" description="Calcineurin-like phosphoesterase" evidence="12">
    <location>
        <begin position="32"/>
        <end position="243"/>
    </location>
</feature>
<name>A0ABN8LZP1_9CNID</name>
<accession>A0ABN8LZP1</accession>
<evidence type="ECO:0000313" key="13">
    <source>
        <dbReference type="EMBL" id="CAH3021646.1"/>
    </source>
</evidence>
<evidence type="ECO:0000256" key="6">
    <source>
        <dbReference type="ARBA" id="ARBA00022490"/>
    </source>
</evidence>
<evidence type="ECO:0000256" key="10">
    <source>
        <dbReference type="ARBA" id="ARBA00047761"/>
    </source>
</evidence>
<evidence type="ECO:0000256" key="8">
    <source>
        <dbReference type="ARBA" id="ARBA00022801"/>
    </source>
</evidence>
<comment type="catalytic activity">
    <reaction evidence="10">
        <text>O-phospho-L-seryl-[protein] + H2O = L-seryl-[protein] + phosphate</text>
        <dbReference type="Rhea" id="RHEA:20629"/>
        <dbReference type="Rhea" id="RHEA-COMP:9863"/>
        <dbReference type="Rhea" id="RHEA-COMP:11604"/>
        <dbReference type="ChEBI" id="CHEBI:15377"/>
        <dbReference type="ChEBI" id="CHEBI:29999"/>
        <dbReference type="ChEBI" id="CHEBI:43474"/>
        <dbReference type="ChEBI" id="CHEBI:83421"/>
        <dbReference type="EC" id="3.1.3.16"/>
    </reaction>
</comment>
<dbReference type="Pfam" id="PF00149">
    <property type="entry name" value="Metallophos"/>
    <property type="match status" value="1"/>
</dbReference>
<reference evidence="13 14" key="1">
    <citation type="submission" date="2022-05" db="EMBL/GenBank/DDBJ databases">
        <authorList>
            <consortium name="Genoscope - CEA"/>
            <person name="William W."/>
        </authorList>
    </citation>
    <scope>NUCLEOTIDE SEQUENCE [LARGE SCALE GENOMIC DNA]</scope>
</reference>
<sequence length="298" mass="34126">MAENALTKAVDKKYPGFTYEKEGQWKGSFCFIHASDTQFGLIDSWNGVPLEEQNWAKEIVLTRKAIAAANKLSPKPRFFVVCGDLVNAFPWEKFNDPQVADFKKIFNELDPNIPLICVCGNHDVGDSPTQTSLQKYRSNFGDDFYSFWVGGVFFLVLNSQFYKDASQVMEHKQEQDQWLDEQLLFASSCRAKHIVIFQHIPWFYANRDESDDYFNIETNVRKEMLSKIKIAGIKYVFAGHYHRNAGGFDEGLEMVVTSAIGQQINNDKDSGMRIVCVTMDKITHEYYELDSVPTSVTL</sequence>
<evidence type="ECO:0000256" key="4">
    <source>
        <dbReference type="ARBA" id="ARBA00013081"/>
    </source>
</evidence>
<comment type="caution">
    <text evidence="13">The sequence shown here is derived from an EMBL/GenBank/DDBJ whole genome shotgun (WGS) entry which is preliminary data.</text>
</comment>
<dbReference type="InterPro" id="IPR051918">
    <property type="entry name" value="STPP_CPPED1"/>
</dbReference>
<evidence type="ECO:0000256" key="7">
    <source>
        <dbReference type="ARBA" id="ARBA00022723"/>
    </source>
</evidence>
<dbReference type="InterPro" id="IPR041867">
    <property type="entry name" value="MPP_CSTP1"/>
</dbReference>
<evidence type="ECO:0000259" key="12">
    <source>
        <dbReference type="Pfam" id="PF00149"/>
    </source>
</evidence>
<keyword evidence="14" id="KW-1185">Reference proteome</keyword>
<evidence type="ECO:0000256" key="3">
    <source>
        <dbReference type="ARBA" id="ARBA00010567"/>
    </source>
</evidence>